<dbReference type="Gene3D" id="3.40.50.300">
    <property type="entry name" value="P-loop containing nucleotide triphosphate hydrolases"/>
    <property type="match status" value="1"/>
</dbReference>
<evidence type="ECO:0000313" key="2">
    <source>
        <dbReference type="EMBL" id="WNB18075.1"/>
    </source>
</evidence>
<proteinExistence type="predicted"/>
<dbReference type="AlphaFoldDB" id="A0AA51ZWH9"/>
<accession>A0AA51ZWH9</accession>
<dbReference type="GO" id="GO:0008146">
    <property type="term" value="F:sulfotransferase activity"/>
    <property type="evidence" value="ECO:0007669"/>
    <property type="project" value="InterPro"/>
</dbReference>
<reference evidence="2" key="1">
    <citation type="submission" date="2023-08" db="EMBL/GenBank/DDBJ databases">
        <title>Comparative genomics and taxonomic characterization of three novel marine species of genus Marivirga.</title>
        <authorList>
            <person name="Muhammad N."/>
            <person name="Kim S.-G."/>
        </authorList>
    </citation>
    <scope>NUCLEOTIDE SEQUENCE</scope>
    <source>
        <strain evidence="2">BKB1-2</strain>
    </source>
</reference>
<dbReference type="EMBL" id="CP129968">
    <property type="protein sequence ID" value="WNB18075.1"/>
    <property type="molecule type" value="Genomic_DNA"/>
</dbReference>
<dbReference type="Pfam" id="PF00685">
    <property type="entry name" value="Sulfotransfer_1"/>
    <property type="match status" value="1"/>
</dbReference>
<dbReference type="InterPro" id="IPR027417">
    <property type="entry name" value="P-loop_NTPase"/>
</dbReference>
<evidence type="ECO:0000259" key="1">
    <source>
        <dbReference type="Pfam" id="PF00685"/>
    </source>
</evidence>
<sequence>MVEIIKSFPLLVNKKGEDLIWNLLQFLIKKKSTYKTIIISGDPRGGTTWLSDIVSEINNSSLIWEPLMLGYNNEFKRIDFDYRQYIPENKNWEEAKLLFRKTFEGKSLSSNLCNRNTFNELIKADRIIVKFCRANQLLPWLRKNFQFEYDPIYIVRHPCAVVASQLRQGGWDRISPDFKIPDCKFQEFYSTHSKFLQNINSKEKRLAAYWCLVNRIPLSHPKNNKDWITITYEDLLLDGENQLSRIEKRWNLKLPASSYEKLNKVSTTTLKSSPINELEKTDQLNQWKNYLSEKQIQDILSVLKYFNINVYDYDSMPKVRFL</sequence>
<gene>
    <name evidence="2" type="ORF">QYS47_29135</name>
</gene>
<dbReference type="SUPFAM" id="SSF52540">
    <property type="entry name" value="P-loop containing nucleoside triphosphate hydrolases"/>
    <property type="match status" value="1"/>
</dbReference>
<dbReference type="RefSeq" id="WP_322347613.1">
    <property type="nucleotide sequence ID" value="NZ_CP129968.2"/>
</dbReference>
<protein>
    <submittedName>
        <fullName evidence="2">Sulfotransferase domain-containing protein</fullName>
    </submittedName>
</protein>
<feature type="domain" description="Sulfotransferase" evidence="1">
    <location>
        <begin position="36"/>
        <end position="299"/>
    </location>
</feature>
<dbReference type="InterPro" id="IPR000863">
    <property type="entry name" value="Sulfotransferase_dom"/>
</dbReference>
<organism evidence="2">
    <name type="scientific">Marivirga arenosa</name>
    <dbReference type="NCBI Taxonomy" id="3059076"/>
    <lineage>
        <taxon>Bacteria</taxon>
        <taxon>Pseudomonadati</taxon>
        <taxon>Bacteroidota</taxon>
        <taxon>Cytophagia</taxon>
        <taxon>Cytophagales</taxon>
        <taxon>Marivirgaceae</taxon>
        <taxon>Marivirga</taxon>
    </lineage>
</organism>
<dbReference type="Proteomes" id="UP001232019">
    <property type="component" value="Chromosome"/>
</dbReference>
<name>A0AA51ZWH9_9BACT</name>
<dbReference type="KEGG" id="marp:QYS47_29135"/>